<organism evidence="1 2">
    <name type="scientific">Thermoactinomyces daqus</name>
    <dbReference type="NCBI Taxonomy" id="1329516"/>
    <lineage>
        <taxon>Bacteria</taxon>
        <taxon>Bacillati</taxon>
        <taxon>Bacillota</taxon>
        <taxon>Bacilli</taxon>
        <taxon>Bacillales</taxon>
        <taxon>Thermoactinomycetaceae</taxon>
        <taxon>Thermoactinomyces</taxon>
    </lineage>
</organism>
<dbReference type="Proteomes" id="UP000530514">
    <property type="component" value="Unassembled WGS sequence"/>
</dbReference>
<comment type="caution">
    <text evidence="1">The sequence shown here is derived from an EMBL/GenBank/DDBJ whole genome shotgun (WGS) entry which is preliminary data.</text>
</comment>
<reference evidence="1 2" key="1">
    <citation type="submission" date="2020-07" db="EMBL/GenBank/DDBJ databases">
        <authorList>
            <person name="Feng H."/>
        </authorList>
    </citation>
    <scope>NUCLEOTIDE SEQUENCE [LARGE SCALE GENOMIC DNA]</scope>
    <source>
        <strain evidence="2">s-11</strain>
    </source>
</reference>
<protein>
    <recommendedName>
        <fullName evidence="3">Spore germination protein</fullName>
    </recommendedName>
</protein>
<proteinExistence type="predicted"/>
<evidence type="ECO:0000313" key="2">
    <source>
        <dbReference type="Proteomes" id="UP000530514"/>
    </source>
</evidence>
<dbReference type="EMBL" id="JACEIP010000002">
    <property type="protein sequence ID" value="MBA4541641.1"/>
    <property type="molecule type" value="Genomic_DNA"/>
</dbReference>
<evidence type="ECO:0000313" key="1">
    <source>
        <dbReference type="EMBL" id="MBA4541641.1"/>
    </source>
</evidence>
<name>A0A7W1X7R7_9BACL</name>
<dbReference type="RefSeq" id="WP_033101067.1">
    <property type="nucleotide sequence ID" value="NZ_JACEIP010000002.1"/>
</dbReference>
<dbReference type="AlphaFoldDB" id="A0A7W1X7R7"/>
<gene>
    <name evidence="1" type="ORF">H1164_01805</name>
</gene>
<accession>A0A7W1X7R7</accession>
<keyword evidence="2" id="KW-1185">Reference proteome</keyword>
<sequence>MAIYVGSAEIISVTSTANINVAPCTVSLFSESSAKSNGASSTVGDALRITHIGAIIDPDVLDSVMGEVKPY</sequence>
<evidence type="ECO:0008006" key="3">
    <source>
        <dbReference type="Google" id="ProtNLM"/>
    </source>
</evidence>